<reference evidence="9" key="2">
    <citation type="submission" date="2020-09" db="EMBL/GenBank/DDBJ databases">
        <authorList>
            <person name="Sun Q."/>
            <person name="Kim S."/>
        </authorList>
    </citation>
    <scope>NUCLEOTIDE SEQUENCE</scope>
    <source>
        <strain evidence="9">KCTC 12870</strain>
    </source>
</reference>
<comment type="caution">
    <text evidence="9">The sequence shown here is derived from an EMBL/GenBank/DDBJ whole genome shotgun (WGS) entry which is preliminary data.</text>
</comment>
<keyword evidence="10" id="KW-1185">Reference proteome</keyword>
<comment type="similarity">
    <text evidence="2">Belongs to the autoinducer-2 exporter (AI-2E) (TC 2.A.86) family.</text>
</comment>
<organism evidence="9 10">
    <name type="scientific">Cerasicoccus arenae</name>
    <dbReference type="NCBI Taxonomy" id="424488"/>
    <lineage>
        <taxon>Bacteria</taxon>
        <taxon>Pseudomonadati</taxon>
        <taxon>Verrucomicrobiota</taxon>
        <taxon>Opitutia</taxon>
        <taxon>Puniceicoccales</taxon>
        <taxon>Cerasicoccaceae</taxon>
        <taxon>Cerasicoccus</taxon>
    </lineage>
</organism>
<feature type="transmembrane region" description="Helical" evidence="8">
    <location>
        <begin position="182"/>
        <end position="204"/>
    </location>
</feature>
<protein>
    <submittedName>
        <fullName evidence="9">AI-2E family transporter</fullName>
    </submittedName>
</protein>
<evidence type="ECO:0000256" key="5">
    <source>
        <dbReference type="ARBA" id="ARBA00022692"/>
    </source>
</evidence>
<evidence type="ECO:0000256" key="3">
    <source>
        <dbReference type="ARBA" id="ARBA00022448"/>
    </source>
</evidence>
<feature type="transmembrane region" description="Helical" evidence="8">
    <location>
        <begin position="348"/>
        <end position="375"/>
    </location>
</feature>
<dbReference type="GO" id="GO:0055085">
    <property type="term" value="P:transmembrane transport"/>
    <property type="evidence" value="ECO:0007669"/>
    <property type="project" value="TreeGrafter"/>
</dbReference>
<proteinExistence type="inferred from homology"/>
<sequence length="394" mass="42872">MTDNDATSNRLLSPNQRSIVGAGLTVLAAVVLLGAVYGLFILLRSFVNTFSDVLLPVALAAILATLLRPLVLFFENRLKLSRVKSILLLFALVMLALFGILSYAAPLLFKQIIDLIDSGPKLVSSAVAFAGEKAPWLKEWINQQTGGESIEAIIKNFVTEHGSTVKNAVDHTLKTLGTAGGLLIGVFAKIAAYAVIPVYLFYLLDSQRDSWKDIDSQLSFINEKWRADILFLIKQFADILVSFFRGQILIGLILSVLFALGFGVIGLKFAILLGIMVGLGNIVPYLGTILGVTVVLPLAYFQPEGGWTLLGLCLGVFAVVQCVQDYVLTPKIMGDKTGMGPMLIIFSIFFWGTALGGILGMILAIPLTAFFLVFWRLAREKYLPKLLSAKEVPN</sequence>
<evidence type="ECO:0000313" key="10">
    <source>
        <dbReference type="Proteomes" id="UP000642829"/>
    </source>
</evidence>
<feature type="transmembrane region" description="Helical" evidence="8">
    <location>
        <begin position="282"/>
        <end position="301"/>
    </location>
</feature>
<feature type="transmembrane region" description="Helical" evidence="8">
    <location>
        <begin position="250"/>
        <end position="275"/>
    </location>
</feature>
<evidence type="ECO:0000256" key="1">
    <source>
        <dbReference type="ARBA" id="ARBA00004651"/>
    </source>
</evidence>
<feature type="transmembrane region" description="Helical" evidence="8">
    <location>
        <begin position="20"/>
        <end position="47"/>
    </location>
</feature>
<feature type="transmembrane region" description="Helical" evidence="8">
    <location>
        <begin position="307"/>
        <end position="328"/>
    </location>
</feature>
<evidence type="ECO:0000256" key="2">
    <source>
        <dbReference type="ARBA" id="ARBA00009773"/>
    </source>
</evidence>
<evidence type="ECO:0000313" key="9">
    <source>
        <dbReference type="EMBL" id="GHB94586.1"/>
    </source>
</evidence>
<keyword evidence="3" id="KW-0813">Transport</keyword>
<dbReference type="AlphaFoldDB" id="A0A8J3GDU8"/>
<accession>A0A8J3GDU8</accession>
<keyword evidence="7 8" id="KW-0472">Membrane</keyword>
<gene>
    <name evidence="9" type="primary">perM</name>
    <name evidence="9" type="ORF">GCM10007047_07610</name>
</gene>
<evidence type="ECO:0000256" key="8">
    <source>
        <dbReference type="SAM" id="Phobius"/>
    </source>
</evidence>
<dbReference type="InterPro" id="IPR002549">
    <property type="entry name" value="AI-2E-like"/>
</dbReference>
<keyword evidence="6 8" id="KW-1133">Transmembrane helix</keyword>
<name>A0A8J3GDU8_9BACT</name>
<dbReference type="PANTHER" id="PTHR21716:SF53">
    <property type="entry name" value="PERMEASE PERM-RELATED"/>
    <property type="match status" value="1"/>
</dbReference>
<evidence type="ECO:0000256" key="6">
    <source>
        <dbReference type="ARBA" id="ARBA00022989"/>
    </source>
</evidence>
<dbReference type="Pfam" id="PF01594">
    <property type="entry name" value="AI-2E_transport"/>
    <property type="match status" value="1"/>
</dbReference>
<feature type="transmembrane region" description="Helical" evidence="8">
    <location>
        <begin position="86"/>
        <end position="105"/>
    </location>
</feature>
<dbReference type="RefSeq" id="WP_189512050.1">
    <property type="nucleotide sequence ID" value="NZ_BMXG01000004.1"/>
</dbReference>
<keyword evidence="5 8" id="KW-0812">Transmembrane</keyword>
<comment type="subcellular location">
    <subcellularLocation>
        <location evidence="1">Cell membrane</location>
        <topology evidence="1">Multi-pass membrane protein</topology>
    </subcellularLocation>
</comment>
<dbReference type="GO" id="GO:0005886">
    <property type="term" value="C:plasma membrane"/>
    <property type="evidence" value="ECO:0007669"/>
    <property type="project" value="UniProtKB-SubCell"/>
</dbReference>
<keyword evidence="4" id="KW-1003">Cell membrane</keyword>
<feature type="transmembrane region" description="Helical" evidence="8">
    <location>
        <begin position="53"/>
        <end position="74"/>
    </location>
</feature>
<evidence type="ECO:0000256" key="7">
    <source>
        <dbReference type="ARBA" id="ARBA00023136"/>
    </source>
</evidence>
<reference evidence="9" key="1">
    <citation type="journal article" date="2014" name="Int. J. Syst. Evol. Microbiol.">
        <title>Complete genome sequence of Corynebacterium casei LMG S-19264T (=DSM 44701T), isolated from a smear-ripened cheese.</title>
        <authorList>
            <consortium name="US DOE Joint Genome Institute (JGI-PGF)"/>
            <person name="Walter F."/>
            <person name="Albersmeier A."/>
            <person name="Kalinowski J."/>
            <person name="Ruckert C."/>
        </authorList>
    </citation>
    <scope>NUCLEOTIDE SEQUENCE</scope>
    <source>
        <strain evidence="9">KCTC 12870</strain>
    </source>
</reference>
<dbReference type="Proteomes" id="UP000642829">
    <property type="component" value="Unassembled WGS sequence"/>
</dbReference>
<evidence type="ECO:0000256" key="4">
    <source>
        <dbReference type="ARBA" id="ARBA00022475"/>
    </source>
</evidence>
<dbReference type="PANTHER" id="PTHR21716">
    <property type="entry name" value="TRANSMEMBRANE PROTEIN"/>
    <property type="match status" value="1"/>
</dbReference>
<dbReference type="EMBL" id="BMXG01000004">
    <property type="protein sequence ID" value="GHB94586.1"/>
    <property type="molecule type" value="Genomic_DNA"/>
</dbReference>